<dbReference type="AlphaFoldDB" id="A0A495VGH2"/>
<dbReference type="GO" id="GO:0030973">
    <property type="term" value="F:molybdate ion binding"/>
    <property type="evidence" value="ECO:0007669"/>
    <property type="project" value="InterPro"/>
</dbReference>
<evidence type="ECO:0000256" key="4">
    <source>
        <dbReference type="PIRSR" id="PIRSR004846-1"/>
    </source>
</evidence>
<dbReference type="NCBIfam" id="TIGR01256">
    <property type="entry name" value="modA"/>
    <property type="match status" value="1"/>
</dbReference>
<dbReference type="Gene3D" id="3.40.190.10">
    <property type="entry name" value="Periplasmic binding protein-like II"/>
    <property type="match status" value="2"/>
</dbReference>
<dbReference type="Proteomes" id="UP000274556">
    <property type="component" value="Unassembled WGS sequence"/>
</dbReference>
<dbReference type="PIRSF" id="PIRSF004846">
    <property type="entry name" value="ModA"/>
    <property type="match status" value="1"/>
</dbReference>
<dbReference type="PANTHER" id="PTHR30632:SF14">
    <property type="entry name" value="TUNGSTATE_MOLYBDATE_CHROMATE-BINDING PROTEIN MODA"/>
    <property type="match status" value="1"/>
</dbReference>
<keyword evidence="4" id="KW-0500">Molybdenum</keyword>
<evidence type="ECO:0000256" key="2">
    <source>
        <dbReference type="ARBA" id="ARBA00022723"/>
    </source>
</evidence>
<evidence type="ECO:0000256" key="3">
    <source>
        <dbReference type="ARBA" id="ARBA00022729"/>
    </source>
</evidence>
<evidence type="ECO:0000256" key="1">
    <source>
        <dbReference type="ARBA" id="ARBA00009175"/>
    </source>
</evidence>
<proteinExistence type="inferred from homology"/>
<dbReference type="PANTHER" id="PTHR30632">
    <property type="entry name" value="MOLYBDATE-BINDING PERIPLASMIC PROTEIN"/>
    <property type="match status" value="1"/>
</dbReference>
<dbReference type="InterPro" id="IPR044084">
    <property type="entry name" value="AvModA-like_subst-bd"/>
</dbReference>
<name>A0A495VGH2_9GAMM</name>
<evidence type="ECO:0000256" key="5">
    <source>
        <dbReference type="SAM" id="SignalP"/>
    </source>
</evidence>
<dbReference type="Pfam" id="PF13531">
    <property type="entry name" value="SBP_bac_11"/>
    <property type="match status" value="1"/>
</dbReference>
<comment type="caution">
    <text evidence="6">The sequence shown here is derived from an EMBL/GenBank/DDBJ whole genome shotgun (WGS) entry which is preliminary data.</text>
</comment>
<dbReference type="InterPro" id="IPR005950">
    <property type="entry name" value="ModA"/>
</dbReference>
<keyword evidence="3 5" id="KW-0732">Signal</keyword>
<feature type="signal peptide" evidence="5">
    <location>
        <begin position="1"/>
        <end position="22"/>
    </location>
</feature>
<feature type="chain" id="PRO_5019789884" evidence="5">
    <location>
        <begin position="23"/>
        <end position="250"/>
    </location>
</feature>
<dbReference type="OrthoDB" id="9785015at2"/>
<comment type="similarity">
    <text evidence="1">Belongs to the bacterial solute-binding protein ModA family.</text>
</comment>
<dbReference type="RefSeq" id="WP_120799496.1">
    <property type="nucleotide sequence ID" value="NZ_RBXL01000001.1"/>
</dbReference>
<dbReference type="GO" id="GO:0015689">
    <property type="term" value="P:molybdate ion transport"/>
    <property type="evidence" value="ECO:0007669"/>
    <property type="project" value="InterPro"/>
</dbReference>
<evidence type="ECO:0000313" key="7">
    <source>
        <dbReference type="Proteomes" id="UP000274556"/>
    </source>
</evidence>
<gene>
    <name evidence="6" type="ORF">BDD21_5143</name>
</gene>
<dbReference type="GO" id="GO:0046872">
    <property type="term" value="F:metal ion binding"/>
    <property type="evidence" value="ECO:0007669"/>
    <property type="project" value="UniProtKB-KW"/>
</dbReference>
<reference evidence="6 7" key="1">
    <citation type="submission" date="2018-10" db="EMBL/GenBank/DDBJ databases">
        <title>Genomic Encyclopedia of Archaeal and Bacterial Type Strains, Phase II (KMG-II): from individual species to whole genera.</title>
        <authorList>
            <person name="Goeker M."/>
        </authorList>
    </citation>
    <scope>NUCLEOTIDE SEQUENCE [LARGE SCALE GENOMIC DNA]</scope>
    <source>
        <strain evidence="6 7">DSM 235</strain>
    </source>
</reference>
<organism evidence="6 7">
    <name type="scientific">Thiocapsa rosea</name>
    <dbReference type="NCBI Taxonomy" id="69360"/>
    <lineage>
        <taxon>Bacteria</taxon>
        <taxon>Pseudomonadati</taxon>
        <taxon>Pseudomonadota</taxon>
        <taxon>Gammaproteobacteria</taxon>
        <taxon>Chromatiales</taxon>
        <taxon>Chromatiaceae</taxon>
        <taxon>Thiocapsa</taxon>
    </lineage>
</organism>
<dbReference type="SUPFAM" id="SSF53850">
    <property type="entry name" value="Periplasmic binding protein-like II"/>
    <property type="match status" value="1"/>
</dbReference>
<feature type="binding site" evidence="4">
    <location>
        <position position="59"/>
    </location>
    <ligand>
        <name>molybdate</name>
        <dbReference type="ChEBI" id="CHEBI:36264"/>
    </ligand>
</feature>
<protein>
    <submittedName>
        <fullName evidence="6">Molybdate transport system substrate-binding protein</fullName>
    </submittedName>
</protein>
<dbReference type="CDD" id="cd13539">
    <property type="entry name" value="PBP2_AvModA"/>
    <property type="match status" value="1"/>
</dbReference>
<dbReference type="EMBL" id="RBXL01000001">
    <property type="protein sequence ID" value="RKT47547.1"/>
    <property type="molecule type" value="Genomic_DNA"/>
</dbReference>
<sequence>MTPFRSMLITLALAAQAGTVLAAETQVAVAANFTAPMQKIAEAFQAETGHRAILSFGSSGKFYAQITNGAPYDALLSADEATPEKLEQAGQAAPGSRFTYAIGKLVLWSPQPGYVDDQGRVLYVGDFRHLALPNPKLAPYGAAAVEVMTGMGVLETAQPKFVLGENLPQAFQFVVSGNAELGFLALSQLIKDGERIAGSVWEVPAERHQPIRQDAVILARGADNPATQALFDYLKGEKARAIIAEYGYDL</sequence>
<dbReference type="InterPro" id="IPR050682">
    <property type="entry name" value="ModA/WtpA"/>
</dbReference>
<accession>A0A495VGH2</accession>
<keyword evidence="7" id="KW-1185">Reference proteome</keyword>
<evidence type="ECO:0000313" key="6">
    <source>
        <dbReference type="EMBL" id="RKT47547.1"/>
    </source>
</evidence>
<keyword evidence="2 4" id="KW-0479">Metal-binding</keyword>